<dbReference type="InterPro" id="IPR021265">
    <property type="entry name" value="DUF2842"/>
</dbReference>
<feature type="transmembrane region" description="Helical" evidence="1">
    <location>
        <begin position="46"/>
        <end position="64"/>
    </location>
</feature>
<dbReference type="Proteomes" id="UP001595444">
    <property type="component" value="Unassembled WGS sequence"/>
</dbReference>
<keyword evidence="1" id="KW-0472">Membrane</keyword>
<keyword evidence="3" id="KW-1185">Reference proteome</keyword>
<dbReference type="RefSeq" id="WP_194213144.1">
    <property type="nucleotide sequence ID" value="NZ_CP061205.1"/>
</dbReference>
<dbReference type="EMBL" id="JBHRSL010000010">
    <property type="protein sequence ID" value="MFC3053090.1"/>
    <property type="molecule type" value="Genomic_DNA"/>
</dbReference>
<evidence type="ECO:0000313" key="2">
    <source>
        <dbReference type="EMBL" id="MFC3053090.1"/>
    </source>
</evidence>
<sequence length="75" mass="8644">MDPRPQRPSSRSFFGMLAMIFGLGGYIFLAAFIGEFFITWPILLQSVYYLIAGLIWTYVAVKLLRWMAAGYKNKE</sequence>
<evidence type="ECO:0000256" key="1">
    <source>
        <dbReference type="SAM" id="Phobius"/>
    </source>
</evidence>
<keyword evidence="1" id="KW-0812">Transmembrane</keyword>
<feature type="transmembrane region" description="Helical" evidence="1">
    <location>
        <begin position="12"/>
        <end position="34"/>
    </location>
</feature>
<keyword evidence="1" id="KW-1133">Transmembrane helix</keyword>
<reference evidence="3" key="1">
    <citation type="journal article" date="2019" name="Int. J. Syst. Evol. Microbiol.">
        <title>The Global Catalogue of Microorganisms (GCM) 10K type strain sequencing project: providing services to taxonomists for standard genome sequencing and annotation.</title>
        <authorList>
            <consortium name="The Broad Institute Genomics Platform"/>
            <consortium name="The Broad Institute Genome Sequencing Center for Infectious Disease"/>
            <person name="Wu L."/>
            <person name="Ma J."/>
        </authorList>
    </citation>
    <scope>NUCLEOTIDE SEQUENCE [LARGE SCALE GENOMIC DNA]</scope>
    <source>
        <strain evidence="3">KCTC 62164</strain>
    </source>
</reference>
<dbReference type="Pfam" id="PF11003">
    <property type="entry name" value="DUF2842"/>
    <property type="match status" value="1"/>
</dbReference>
<proteinExistence type="predicted"/>
<name>A0ABV7D870_9PROT</name>
<comment type="caution">
    <text evidence="2">The sequence shown here is derived from an EMBL/GenBank/DDBJ whole genome shotgun (WGS) entry which is preliminary data.</text>
</comment>
<gene>
    <name evidence="2" type="ORF">ACFOKA_14335</name>
</gene>
<organism evidence="2 3">
    <name type="scientific">Kordiimonas pumila</name>
    <dbReference type="NCBI Taxonomy" id="2161677"/>
    <lineage>
        <taxon>Bacteria</taxon>
        <taxon>Pseudomonadati</taxon>
        <taxon>Pseudomonadota</taxon>
        <taxon>Alphaproteobacteria</taxon>
        <taxon>Kordiimonadales</taxon>
        <taxon>Kordiimonadaceae</taxon>
        <taxon>Kordiimonas</taxon>
    </lineage>
</organism>
<protein>
    <submittedName>
        <fullName evidence="2">DUF2842 domain-containing protein</fullName>
    </submittedName>
</protein>
<accession>A0ABV7D870</accession>
<evidence type="ECO:0000313" key="3">
    <source>
        <dbReference type="Proteomes" id="UP001595444"/>
    </source>
</evidence>